<feature type="compositionally biased region" description="Pro residues" evidence="2">
    <location>
        <begin position="31"/>
        <end position="40"/>
    </location>
</feature>
<comment type="caution">
    <text evidence="4">The sequence shown here is derived from an EMBL/GenBank/DDBJ whole genome shotgun (WGS) entry which is preliminary data.</text>
</comment>
<dbReference type="InterPro" id="IPR036457">
    <property type="entry name" value="PPM-type-like_dom_sf"/>
</dbReference>
<dbReference type="PANTHER" id="PTHR43156">
    <property type="entry name" value="STAGE II SPORULATION PROTEIN E-RELATED"/>
    <property type="match status" value="1"/>
</dbReference>
<evidence type="ECO:0000256" key="1">
    <source>
        <dbReference type="ARBA" id="ARBA00022801"/>
    </source>
</evidence>
<dbReference type="PANTHER" id="PTHR43156:SF2">
    <property type="entry name" value="STAGE II SPORULATION PROTEIN E"/>
    <property type="match status" value="1"/>
</dbReference>
<dbReference type="OrthoDB" id="9807247at2"/>
<keyword evidence="1" id="KW-0378">Hydrolase</keyword>
<dbReference type="Pfam" id="PF13581">
    <property type="entry name" value="HATPase_c_2"/>
    <property type="match status" value="1"/>
</dbReference>
<feature type="region of interest" description="Disordered" evidence="2">
    <location>
        <begin position="1"/>
        <end position="87"/>
    </location>
</feature>
<dbReference type="AlphaFoldDB" id="A0A2G1XFT1"/>
<proteinExistence type="predicted"/>
<dbReference type="Gene3D" id="3.60.40.10">
    <property type="entry name" value="PPM-type phosphatase domain"/>
    <property type="match status" value="1"/>
</dbReference>
<dbReference type="Pfam" id="PF07228">
    <property type="entry name" value="SpoIIE"/>
    <property type="match status" value="1"/>
</dbReference>
<dbReference type="SMART" id="SM00331">
    <property type="entry name" value="PP2C_SIG"/>
    <property type="match status" value="1"/>
</dbReference>
<accession>A0A2G1XFT1</accession>
<protein>
    <submittedName>
        <fullName evidence="4">Protein phosphatase</fullName>
    </submittedName>
</protein>
<sequence>MPQAVRSVSVTTRPTSGNRRSVAETSTHGSGPPPDAPPGPRTGHPQEARPDPPPCPLSGPGVPAGPPPRPPAGSPPGPPTARTRLPGDVRAPSAARRFVRSVLAGWNAHAKVTDDATLLVSELVTNAVVHAGTSVDLECRIDAARGGDGGNLVVEVTDHHPARQFRARPCRRSADREGAAQAGHAGHGLRLLAELAETWGTAYRRTDKTVWFHLPTSPAAGPAAPAGPLSEQTLLGDLGVAEVLAPGAGSAPPGRRLGDHGHPRALSFLAEASELLSGQFDEDTVASLATQLAVPRLADWCAVWLDADSAPGAIRPAPRLSRVWHARESRVEPLRLALQRTPPALPAAGCAVPWPYGPDGPALACRLVAGRSGLGTLLLGRTGTAAMAGDVVSLTEDFARRVAQALASARRYTHQATISSILQRGLLPRGVARIPGVDRAVVYEPRGDASAGGDFYDVFTAGRGRWCFVLGDVCGSGPEAAVTTGLVRPWLRLLGKEGYGVGEVLDRLNRMLADETAEAEPGAAPRFLSLLYGELVPHGAGGGARCTLASAGHPLPLLLRPDGSVRAAAGPQMLLGVVEDVGYRAETFDLAPGDTLLCVTDGVTERKCGHRLFDDGDGLATALAGCAGLSAQDVAARIRRTVHGFSPTPPDDDLALLVLRAE</sequence>
<dbReference type="SUPFAM" id="SSF55874">
    <property type="entry name" value="ATPase domain of HSP90 chaperone/DNA topoisomerase II/histidine kinase"/>
    <property type="match status" value="1"/>
</dbReference>
<reference evidence="4 5" key="1">
    <citation type="journal article" date="2017" name="Biochemistry">
        <title>Identification of the Biosynthetic Pathway for the Antibiotic Bicyclomycin.</title>
        <authorList>
            <person name="Patteson J."/>
            <person name="Cai W."/>
            <person name="Johnson R.A."/>
            <person name="Santa Maria K."/>
            <person name="Li B."/>
        </authorList>
    </citation>
    <scope>NUCLEOTIDE SEQUENCE [LARGE SCALE GENOMIC DNA]</scope>
    <source>
        <strain evidence="4 5">ATCC 21532</strain>
    </source>
</reference>
<dbReference type="InterPro" id="IPR036890">
    <property type="entry name" value="HATPase_C_sf"/>
</dbReference>
<dbReference type="Proteomes" id="UP000222531">
    <property type="component" value="Unassembled WGS sequence"/>
</dbReference>
<dbReference type="EMBL" id="NHZO01000151">
    <property type="protein sequence ID" value="PHQ50093.1"/>
    <property type="molecule type" value="Genomic_DNA"/>
</dbReference>
<feature type="domain" description="PPM-type phosphatase" evidence="3">
    <location>
        <begin position="437"/>
        <end position="661"/>
    </location>
</feature>
<keyword evidence="5" id="KW-1185">Reference proteome</keyword>
<feature type="compositionally biased region" description="Pro residues" evidence="2">
    <location>
        <begin position="51"/>
        <end position="79"/>
    </location>
</feature>
<organism evidence="4 5">
    <name type="scientific">Streptomyces cinnamoneus</name>
    <name type="common">Streptoverticillium cinnamoneum</name>
    <dbReference type="NCBI Taxonomy" id="53446"/>
    <lineage>
        <taxon>Bacteria</taxon>
        <taxon>Bacillati</taxon>
        <taxon>Actinomycetota</taxon>
        <taxon>Actinomycetes</taxon>
        <taxon>Kitasatosporales</taxon>
        <taxon>Streptomycetaceae</taxon>
        <taxon>Streptomyces</taxon>
        <taxon>Streptomyces cinnamoneus group</taxon>
    </lineage>
</organism>
<evidence type="ECO:0000256" key="2">
    <source>
        <dbReference type="SAM" id="MobiDB-lite"/>
    </source>
</evidence>
<dbReference type="GO" id="GO:0016791">
    <property type="term" value="F:phosphatase activity"/>
    <property type="evidence" value="ECO:0007669"/>
    <property type="project" value="TreeGrafter"/>
</dbReference>
<dbReference type="InterPro" id="IPR001932">
    <property type="entry name" value="PPM-type_phosphatase-like_dom"/>
</dbReference>
<gene>
    <name evidence="4" type="ORF">BLA24_21095</name>
</gene>
<evidence type="ECO:0000313" key="5">
    <source>
        <dbReference type="Proteomes" id="UP000222531"/>
    </source>
</evidence>
<evidence type="ECO:0000259" key="3">
    <source>
        <dbReference type="SMART" id="SM00331"/>
    </source>
</evidence>
<dbReference type="Gene3D" id="3.30.565.10">
    <property type="entry name" value="Histidine kinase-like ATPase, C-terminal domain"/>
    <property type="match status" value="1"/>
</dbReference>
<name>A0A2G1XFT1_STRCJ</name>
<feature type="compositionally biased region" description="Polar residues" evidence="2">
    <location>
        <begin position="1"/>
        <end position="28"/>
    </location>
</feature>
<dbReference type="CDD" id="cd16936">
    <property type="entry name" value="HATPase_RsbW-like"/>
    <property type="match status" value="1"/>
</dbReference>
<dbReference type="InterPro" id="IPR052016">
    <property type="entry name" value="Bact_Sigma-Reg"/>
</dbReference>
<evidence type="ECO:0000313" key="4">
    <source>
        <dbReference type="EMBL" id="PHQ50093.1"/>
    </source>
</evidence>
<dbReference type="InterPro" id="IPR003594">
    <property type="entry name" value="HATPase_dom"/>
</dbReference>